<sequence length="204" mass="22737">MSSESLRERRRALLKSDPAAAEKTARLLAEMGVEEREEAEIEAEHQAVFLAATREYARGARDPGPAPLADQLCRAPGRILWPGHPLEDTMSTQADRGRELIPRPEQTPDALRAALAVVDPGRLEELQNTKDEAFAKAVEWQSLSPVRSWVLAWARDVEIARRPELSTRHARAKSNLEHEDPAVAQEALRELSAVLDEAMKAVRE</sequence>
<comment type="caution">
    <text evidence="1">The sequence shown here is derived from an EMBL/GenBank/DDBJ whole genome shotgun (WGS) entry which is preliminary data.</text>
</comment>
<dbReference type="EMBL" id="BMPQ01000005">
    <property type="protein sequence ID" value="GGK63805.1"/>
    <property type="molecule type" value="Genomic_DNA"/>
</dbReference>
<name>A0A917VCV7_9ACTN</name>
<keyword evidence="2" id="KW-1185">Reference proteome</keyword>
<gene>
    <name evidence="1" type="ORF">GCM10010094_25790</name>
</gene>
<protein>
    <submittedName>
        <fullName evidence="1">Uncharacterized protein</fullName>
    </submittedName>
</protein>
<evidence type="ECO:0000313" key="2">
    <source>
        <dbReference type="Proteomes" id="UP000637788"/>
    </source>
</evidence>
<organism evidence="1 2">
    <name type="scientific">Streptomyces flaveus</name>
    <dbReference type="NCBI Taxonomy" id="66370"/>
    <lineage>
        <taxon>Bacteria</taxon>
        <taxon>Bacillati</taxon>
        <taxon>Actinomycetota</taxon>
        <taxon>Actinomycetes</taxon>
        <taxon>Kitasatosporales</taxon>
        <taxon>Streptomycetaceae</taxon>
        <taxon>Streptomyces</taxon>
        <taxon>Streptomyces aurantiacus group</taxon>
    </lineage>
</organism>
<evidence type="ECO:0000313" key="1">
    <source>
        <dbReference type="EMBL" id="GGK63805.1"/>
    </source>
</evidence>
<accession>A0A917VCV7</accession>
<reference evidence="1" key="1">
    <citation type="journal article" date="2014" name="Int. J. Syst. Evol. Microbiol.">
        <title>Complete genome sequence of Corynebacterium casei LMG S-19264T (=DSM 44701T), isolated from a smear-ripened cheese.</title>
        <authorList>
            <consortium name="US DOE Joint Genome Institute (JGI-PGF)"/>
            <person name="Walter F."/>
            <person name="Albersmeier A."/>
            <person name="Kalinowski J."/>
            <person name="Ruckert C."/>
        </authorList>
    </citation>
    <scope>NUCLEOTIDE SEQUENCE</scope>
    <source>
        <strain evidence="1">JCM 3035</strain>
    </source>
</reference>
<dbReference type="AlphaFoldDB" id="A0A917VCV7"/>
<dbReference type="Proteomes" id="UP000637788">
    <property type="component" value="Unassembled WGS sequence"/>
</dbReference>
<reference evidence="1" key="2">
    <citation type="submission" date="2020-09" db="EMBL/GenBank/DDBJ databases">
        <authorList>
            <person name="Sun Q."/>
            <person name="Ohkuma M."/>
        </authorList>
    </citation>
    <scope>NUCLEOTIDE SEQUENCE</scope>
    <source>
        <strain evidence="1">JCM 3035</strain>
    </source>
</reference>
<proteinExistence type="predicted"/>